<dbReference type="GeneID" id="92088138"/>
<evidence type="ECO:0000259" key="1">
    <source>
        <dbReference type="Pfam" id="PF06985"/>
    </source>
</evidence>
<comment type="caution">
    <text evidence="2">The sequence shown here is derived from an EMBL/GenBank/DDBJ whole genome shotgun (WGS) entry which is preliminary data.</text>
</comment>
<feature type="domain" description="Heterokaryon incompatibility" evidence="1">
    <location>
        <begin position="5"/>
        <end position="53"/>
    </location>
</feature>
<dbReference type="RefSeq" id="XP_066719353.1">
    <property type="nucleotide sequence ID" value="XM_066855075.1"/>
</dbReference>
<dbReference type="Proteomes" id="UP001480595">
    <property type="component" value="Unassembled WGS sequence"/>
</dbReference>
<dbReference type="Pfam" id="PF06985">
    <property type="entry name" value="HET"/>
    <property type="match status" value="1"/>
</dbReference>
<dbReference type="PANTHER" id="PTHR33112:SF16">
    <property type="entry name" value="HETEROKARYON INCOMPATIBILITY DOMAIN-CONTAINING PROTEIN"/>
    <property type="match status" value="1"/>
</dbReference>
<evidence type="ECO:0000313" key="2">
    <source>
        <dbReference type="EMBL" id="KAK8076394.1"/>
    </source>
</evidence>
<accession>A0ABR1VYS5</accession>
<evidence type="ECO:0000313" key="3">
    <source>
        <dbReference type="Proteomes" id="UP001480595"/>
    </source>
</evidence>
<gene>
    <name evidence="2" type="ORF">PG994_003666</name>
</gene>
<name>A0ABR1VYS5_9PEZI</name>
<dbReference type="EMBL" id="JAQQWL010000004">
    <property type="protein sequence ID" value="KAK8076394.1"/>
    <property type="molecule type" value="Genomic_DNA"/>
</dbReference>
<dbReference type="InterPro" id="IPR010730">
    <property type="entry name" value="HET"/>
</dbReference>
<keyword evidence="3" id="KW-1185">Reference proteome</keyword>
<protein>
    <recommendedName>
        <fullName evidence="1">Heterokaryon incompatibility domain-containing protein</fullName>
    </recommendedName>
</protein>
<dbReference type="PANTHER" id="PTHR33112">
    <property type="entry name" value="DOMAIN PROTEIN, PUTATIVE-RELATED"/>
    <property type="match status" value="1"/>
</dbReference>
<proteinExistence type="predicted"/>
<sequence length="202" mass="23069">MASKYMALSYCWGCQEAISELRRRHCRNYAKETLEDAVQVAISLGSELIWIDSSARSCGSSCTMPTEAGKMSSPTEVRARVVHDWDHHRGGRQSHYTHYSKWVDPVDKRAWTLQERLLSTRHVAYTSGELQWGCQMLKDCECGQPLYGKSDEPLEPEDQWFAILEEYSTRSLSMHTDKLTALAGIARKMSIDLKRQQYAASI</sequence>
<organism evidence="2 3">
    <name type="scientific">Apiospora phragmitis</name>
    <dbReference type="NCBI Taxonomy" id="2905665"/>
    <lineage>
        <taxon>Eukaryota</taxon>
        <taxon>Fungi</taxon>
        <taxon>Dikarya</taxon>
        <taxon>Ascomycota</taxon>
        <taxon>Pezizomycotina</taxon>
        <taxon>Sordariomycetes</taxon>
        <taxon>Xylariomycetidae</taxon>
        <taxon>Amphisphaeriales</taxon>
        <taxon>Apiosporaceae</taxon>
        <taxon>Apiospora</taxon>
    </lineage>
</organism>
<reference evidence="2 3" key="1">
    <citation type="submission" date="2023-01" db="EMBL/GenBank/DDBJ databases">
        <title>Analysis of 21 Apiospora genomes using comparative genomics revels a genus with tremendous synthesis potential of carbohydrate active enzymes and secondary metabolites.</title>
        <authorList>
            <person name="Sorensen T."/>
        </authorList>
    </citation>
    <scope>NUCLEOTIDE SEQUENCE [LARGE SCALE GENOMIC DNA]</scope>
    <source>
        <strain evidence="2 3">CBS 135458</strain>
    </source>
</reference>